<dbReference type="NCBIfam" id="TIGR03544">
    <property type="entry name" value="DivI1A_domain"/>
    <property type="match status" value="1"/>
</dbReference>
<dbReference type="RefSeq" id="WP_043329425.1">
    <property type="nucleotide sequence ID" value="NZ_CP118233.1"/>
</dbReference>
<dbReference type="InterPro" id="IPR019933">
    <property type="entry name" value="DivIVA_domain"/>
</dbReference>
<reference evidence="2 3" key="1">
    <citation type="submission" date="2018-05" db="EMBL/GenBank/DDBJ databases">
        <title>Micromonospora from Atacama Desert.</title>
        <authorList>
            <person name="Carro L."/>
            <person name="Goodfellow M."/>
            <person name="Klenk H.-P."/>
        </authorList>
    </citation>
    <scope>NUCLEOTIDE SEQUENCE [LARGE SCALE GENOMIC DNA]</scope>
    <source>
        <strain evidence="2 3">LB41</strain>
    </source>
</reference>
<evidence type="ECO:0000256" key="1">
    <source>
        <dbReference type="SAM" id="MobiDB-lite"/>
    </source>
</evidence>
<proteinExistence type="predicted"/>
<comment type="caution">
    <text evidence="2">The sequence shown here is derived from an EMBL/GenBank/DDBJ whole genome shotgun (WGS) entry which is preliminary data.</text>
</comment>
<organism evidence="2 3">
    <name type="scientific">Micromonospora chalcea</name>
    <dbReference type="NCBI Taxonomy" id="1874"/>
    <lineage>
        <taxon>Bacteria</taxon>
        <taxon>Bacillati</taxon>
        <taxon>Actinomycetota</taxon>
        <taxon>Actinomycetes</taxon>
        <taxon>Micromonosporales</taxon>
        <taxon>Micromonosporaceae</taxon>
        <taxon>Micromonospora</taxon>
    </lineage>
</organism>
<keyword evidence="3" id="KW-1185">Reference proteome</keyword>
<dbReference type="GeneID" id="91357027"/>
<dbReference type="Gene3D" id="6.10.250.660">
    <property type="match status" value="1"/>
</dbReference>
<dbReference type="Proteomes" id="UP000274694">
    <property type="component" value="Unassembled WGS sequence"/>
</dbReference>
<evidence type="ECO:0000313" key="2">
    <source>
        <dbReference type="EMBL" id="RQW93675.1"/>
    </source>
</evidence>
<protein>
    <submittedName>
        <fullName evidence="2">DivIVA domain-containing protein</fullName>
    </submittedName>
</protein>
<feature type="region of interest" description="Disordered" evidence="1">
    <location>
        <begin position="87"/>
        <end position="108"/>
    </location>
</feature>
<dbReference type="EMBL" id="QGTA01000165">
    <property type="protein sequence ID" value="RQW93675.1"/>
    <property type="molecule type" value="Genomic_DNA"/>
</dbReference>
<sequence>MGVYHSRNALAGPLTADRLSAVELPRTSLGRRGYRTDDVDALLHRLVYELGERSRLLDDARDENDRIKRALRAWQAEVREAAGVVWSPAAIPGAPSRPGPDGRRAGER</sequence>
<evidence type="ECO:0000313" key="3">
    <source>
        <dbReference type="Proteomes" id="UP000274694"/>
    </source>
</evidence>
<accession>A0ABX9Y7W8</accession>
<name>A0ABX9Y7W8_MICCH</name>
<gene>
    <name evidence="2" type="ORF">DLJ60_11210</name>
</gene>